<dbReference type="EMBL" id="APCN01002285">
    <property type="status" value="NOT_ANNOTATED_CDS"/>
    <property type="molecule type" value="Genomic_DNA"/>
</dbReference>
<dbReference type="EnsemblMetazoa" id="AARA008376-RA">
    <property type="protein sequence ID" value="AARA008376-PA"/>
    <property type="gene ID" value="AARA008376"/>
</dbReference>
<evidence type="ECO:0000313" key="2">
    <source>
        <dbReference type="Proteomes" id="UP000075840"/>
    </source>
</evidence>
<protein>
    <submittedName>
        <fullName evidence="1">Uncharacterized protein</fullName>
    </submittedName>
</protein>
<proteinExistence type="predicted"/>
<keyword evidence="2" id="KW-1185">Reference proteome</keyword>
<organism evidence="1 2">
    <name type="scientific">Anopheles arabiensis</name>
    <name type="common">Mosquito</name>
    <dbReference type="NCBI Taxonomy" id="7173"/>
    <lineage>
        <taxon>Eukaryota</taxon>
        <taxon>Metazoa</taxon>
        <taxon>Ecdysozoa</taxon>
        <taxon>Arthropoda</taxon>
        <taxon>Hexapoda</taxon>
        <taxon>Insecta</taxon>
        <taxon>Pterygota</taxon>
        <taxon>Neoptera</taxon>
        <taxon>Endopterygota</taxon>
        <taxon>Diptera</taxon>
        <taxon>Nematocera</taxon>
        <taxon>Culicoidea</taxon>
        <taxon>Culicidae</taxon>
        <taxon>Anophelinae</taxon>
        <taxon>Anopheles</taxon>
    </lineage>
</organism>
<name>A0A182I479_ANOAR</name>
<dbReference type="VEuPathDB" id="VectorBase:AARA008376"/>
<accession>A0A182I479</accession>
<dbReference type="AlphaFoldDB" id="A0A182I479"/>
<reference evidence="1" key="1">
    <citation type="submission" date="2022-08" db="UniProtKB">
        <authorList>
            <consortium name="EnsemblMetazoa"/>
        </authorList>
    </citation>
    <scope>IDENTIFICATION</scope>
    <source>
        <strain evidence="1">Dongola</strain>
    </source>
</reference>
<dbReference type="Proteomes" id="UP000075840">
    <property type="component" value="Unassembled WGS sequence"/>
</dbReference>
<sequence>MKGIRTVPVVFCLVLLALFAMVEQGEPFPLTPVVELSEQRRGVGMVGFPSLFHDIKHQFGSIGHDLRKLITSLMGATQVVYWKPPFRRQPVRRADYTHRLQTVHRVQRLTTTTTTSKPTTTRRQSRRKKAYTGDDDVFDDFFSLDSLGLW</sequence>
<evidence type="ECO:0000313" key="1">
    <source>
        <dbReference type="EnsemblMetazoa" id="AARA008376-PA"/>
    </source>
</evidence>